<feature type="compositionally biased region" description="Gly residues" evidence="1">
    <location>
        <begin position="291"/>
        <end position="302"/>
    </location>
</feature>
<feature type="region of interest" description="Disordered" evidence="1">
    <location>
        <begin position="77"/>
        <end position="105"/>
    </location>
</feature>
<keyword evidence="3" id="KW-1185">Reference proteome</keyword>
<feature type="compositionally biased region" description="Basic residues" evidence="1">
    <location>
        <begin position="200"/>
        <end position="209"/>
    </location>
</feature>
<evidence type="ECO:0000256" key="1">
    <source>
        <dbReference type="SAM" id="MobiDB-lite"/>
    </source>
</evidence>
<name>A0A423V7Y7_CYTCH</name>
<feature type="compositionally biased region" description="Low complexity" evidence="1">
    <location>
        <begin position="237"/>
        <end position="246"/>
    </location>
</feature>
<gene>
    <name evidence="2" type="ORF">VSDG_10127</name>
</gene>
<reference evidence="2 3" key="1">
    <citation type="submission" date="2015-09" db="EMBL/GenBank/DDBJ databases">
        <title>Host preference determinants of Valsa canker pathogens revealed by comparative genomics.</title>
        <authorList>
            <person name="Yin Z."/>
            <person name="Huang L."/>
        </authorList>
    </citation>
    <scope>NUCLEOTIDE SEQUENCE [LARGE SCALE GENOMIC DNA]</scope>
    <source>
        <strain evidence="2 3">YSFL</strain>
    </source>
</reference>
<evidence type="ECO:0000313" key="2">
    <source>
        <dbReference type="EMBL" id="ROV86922.1"/>
    </source>
</evidence>
<feature type="region of interest" description="Disordered" evidence="1">
    <location>
        <begin position="275"/>
        <end position="322"/>
    </location>
</feature>
<protein>
    <submittedName>
        <fullName evidence="2">Uncharacterized protein</fullName>
    </submittedName>
</protein>
<feature type="compositionally biased region" description="Polar residues" evidence="1">
    <location>
        <begin position="148"/>
        <end position="157"/>
    </location>
</feature>
<dbReference type="OrthoDB" id="5241530at2759"/>
<proteinExistence type="predicted"/>
<accession>A0A423V7Y7</accession>
<comment type="caution">
    <text evidence="2">The sequence shown here is derived from an EMBL/GenBank/DDBJ whole genome shotgun (WGS) entry which is preliminary data.</text>
</comment>
<organism evidence="2 3">
    <name type="scientific">Cytospora chrysosperma</name>
    <name type="common">Cytospora canker fungus</name>
    <name type="synonym">Sphaeria chrysosperma</name>
    <dbReference type="NCBI Taxonomy" id="252740"/>
    <lineage>
        <taxon>Eukaryota</taxon>
        <taxon>Fungi</taxon>
        <taxon>Dikarya</taxon>
        <taxon>Ascomycota</taxon>
        <taxon>Pezizomycotina</taxon>
        <taxon>Sordariomycetes</taxon>
        <taxon>Sordariomycetidae</taxon>
        <taxon>Diaporthales</taxon>
        <taxon>Cytosporaceae</taxon>
        <taxon>Cytospora</taxon>
    </lineage>
</organism>
<feature type="compositionally biased region" description="Low complexity" evidence="1">
    <location>
        <begin position="78"/>
        <end position="104"/>
    </location>
</feature>
<feature type="region of interest" description="Disordered" evidence="1">
    <location>
        <begin position="237"/>
        <end position="256"/>
    </location>
</feature>
<feature type="region of interest" description="Disordered" evidence="1">
    <location>
        <begin position="141"/>
        <end position="161"/>
    </location>
</feature>
<sequence>MPALDPDISITVDIDVAALPSRVRNLAQRIHAQLGLWPWQLLSFPSVQRSDLNPTYWSIHTIESLSTLVTGELEREAQAQAQARNNNASATSTTTTRRTRSTAAKQALELQEAGAQPGENAARLAVAERIASQLVQAVDDRVRRQTRVSRSGGTVLSTPKRPCLTCQDIRKILNVDGGKDQVHNQAQGPDEDGGDEAPRRKQKKRRRGHDHHEGSPSRGPSEELGEDLDLAQQQDMDLGQCQQQQQTTSSLASPTQRTAPELCLNNIDPALFNSSLHGSDRHGNSNKRIRLGGGRAGSGAGGDHVMHSNGSYHTSDDENPPVLKNLTVSDAFIDEHERTATIALTTTSRQETQRLQNEITKLYDSLGHLRARLTEGETALSEEPPRRAVEKVAKIQRDVYAAEAKLKERNTAEQLLSSAIQAAGTSDTISQMRAVFKSYQHETQQNYALPIASLKTALIKAQEEAAGLDTARLAAIQAKKDVEHDIAEAKKRIKMYEKRLRLWSAYRGVICLGPENLGRLLGTFPGVEGMLRTACVGLELNGSGVEGEDDRGSGSP</sequence>
<dbReference type="EMBL" id="LJZO01000104">
    <property type="protein sequence ID" value="ROV86922.1"/>
    <property type="molecule type" value="Genomic_DNA"/>
</dbReference>
<evidence type="ECO:0000313" key="3">
    <source>
        <dbReference type="Proteomes" id="UP000284375"/>
    </source>
</evidence>
<dbReference type="Proteomes" id="UP000284375">
    <property type="component" value="Unassembled WGS sequence"/>
</dbReference>
<dbReference type="AlphaFoldDB" id="A0A423V7Y7"/>
<feature type="region of interest" description="Disordered" evidence="1">
    <location>
        <begin position="176"/>
        <end position="224"/>
    </location>
</feature>
<feature type="compositionally biased region" description="Polar residues" evidence="1">
    <location>
        <begin position="247"/>
        <end position="256"/>
    </location>
</feature>